<dbReference type="Proteomes" id="UP001054252">
    <property type="component" value="Unassembled WGS sequence"/>
</dbReference>
<reference evidence="2 3" key="1">
    <citation type="journal article" date="2021" name="Commun. Biol.">
        <title>The genome of Shorea leprosula (Dipterocarpaceae) highlights the ecological relevance of drought in aseasonal tropical rainforests.</title>
        <authorList>
            <person name="Ng K.K.S."/>
            <person name="Kobayashi M.J."/>
            <person name="Fawcett J.A."/>
            <person name="Hatakeyama M."/>
            <person name="Paape T."/>
            <person name="Ng C.H."/>
            <person name="Ang C.C."/>
            <person name="Tnah L.H."/>
            <person name="Lee C.T."/>
            <person name="Nishiyama T."/>
            <person name="Sese J."/>
            <person name="O'Brien M.J."/>
            <person name="Copetti D."/>
            <person name="Mohd Noor M.I."/>
            <person name="Ong R.C."/>
            <person name="Putra M."/>
            <person name="Sireger I.Z."/>
            <person name="Indrioko S."/>
            <person name="Kosugi Y."/>
            <person name="Izuno A."/>
            <person name="Isagi Y."/>
            <person name="Lee S.L."/>
            <person name="Shimizu K.K."/>
        </authorList>
    </citation>
    <scope>NUCLEOTIDE SEQUENCE [LARGE SCALE GENOMIC DNA]</scope>
    <source>
        <strain evidence="2">214</strain>
    </source>
</reference>
<keyword evidence="3" id="KW-1185">Reference proteome</keyword>
<proteinExistence type="predicted"/>
<gene>
    <name evidence="2" type="ORF">SLEP1_g50402</name>
</gene>
<evidence type="ECO:0000313" key="2">
    <source>
        <dbReference type="EMBL" id="GKV43061.1"/>
    </source>
</evidence>
<name>A0AAV5M2F0_9ROSI</name>
<sequence length="102" mass="11495">MANDPQEQPSHTESTATMARTKSFHPKKPPPADLVSLFQTKNLQNELKQILQHHKISHLDQMFVPHMNSQILGPFLLAYLYRSCQDVTAYPLGSSGGPLWVL</sequence>
<comment type="caution">
    <text evidence="2">The sequence shown here is derived from an EMBL/GenBank/DDBJ whole genome shotgun (WGS) entry which is preliminary data.</text>
</comment>
<dbReference type="AlphaFoldDB" id="A0AAV5M2F0"/>
<protein>
    <submittedName>
        <fullName evidence="2">Uncharacterized protein</fullName>
    </submittedName>
</protein>
<feature type="region of interest" description="Disordered" evidence="1">
    <location>
        <begin position="1"/>
        <end position="31"/>
    </location>
</feature>
<evidence type="ECO:0000256" key="1">
    <source>
        <dbReference type="SAM" id="MobiDB-lite"/>
    </source>
</evidence>
<feature type="compositionally biased region" description="Polar residues" evidence="1">
    <location>
        <begin position="1"/>
        <end position="20"/>
    </location>
</feature>
<organism evidence="2 3">
    <name type="scientific">Rubroshorea leprosula</name>
    <dbReference type="NCBI Taxonomy" id="152421"/>
    <lineage>
        <taxon>Eukaryota</taxon>
        <taxon>Viridiplantae</taxon>
        <taxon>Streptophyta</taxon>
        <taxon>Embryophyta</taxon>
        <taxon>Tracheophyta</taxon>
        <taxon>Spermatophyta</taxon>
        <taxon>Magnoliopsida</taxon>
        <taxon>eudicotyledons</taxon>
        <taxon>Gunneridae</taxon>
        <taxon>Pentapetalae</taxon>
        <taxon>rosids</taxon>
        <taxon>malvids</taxon>
        <taxon>Malvales</taxon>
        <taxon>Dipterocarpaceae</taxon>
        <taxon>Rubroshorea</taxon>
    </lineage>
</organism>
<accession>A0AAV5M2F0</accession>
<evidence type="ECO:0000313" key="3">
    <source>
        <dbReference type="Proteomes" id="UP001054252"/>
    </source>
</evidence>
<dbReference type="EMBL" id="BPVZ01000164">
    <property type="protein sequence ID" value="GKV43061.1"/>
    <property type="molecule type" value="Genomic_DNA"/>
</dbReference>